<dbReference type="AlphaFoldDB" id="G4QMA1"/>
<name>G4QMA1_GLANF</name>
<gene>
    <name evidence="2" type="ordered locus">GNIT_2656</name>
</gene>
<dbReference type="eggNOG" id="ENOG5032ZM7">
    <property type="taxonomic scope" value="Bacteria"/>
</dbReference>
<evidence type="ECO:0000313" key="3">
    <source>
        <dbReference type="Proteomes" id="UP000009282"/>
    </source>
</evidence>
<dbReference type="STRING" id="1085623.GNIT_2656"/>
<dbReference type="Pfam" id="PF09656">
    <property type="entry name" value="PGPGW"/>
    <property type="match status" value="1"/>
</dbReference>
<dbReference type="KEGG" id="gni:GNIT_2656"/>
<dbReference type="Proteomes" id="UP000009282">
    <property type="component" value="Chromosome"/>
</dbReference>
<dbReference type="EMBL" id="CP003060">
    <property type="protein sequence ID" value="AEP30753.1"/>
    <property type="molecule type" value="Genomic_DNA"/>
</dbReference>
<proteinExistence type="predicted"/>
<evidence type="ECO:0008006" key="4">
    <source>
        <dbReference type="Google" id="ProtNLM"/>
    </source>
</evidence>
<organism evidence="2 3">
    <name type="scientific">Glaciecola nitratireducens (strain JCM 12485 / KCTC 12276 / FR1064)</name>
    <dbReference type="NCBI Taxonomy" id="1085623"/>
    <lineage>
        <taxon>Bacteria</taxon>
        <taxon>Pseudomonadati</taxon>
        <taxon>Pseudomonadota</taxon>
        <taxon>Gammaproteobacteria</taxon>
        <taxon>Alteromonadales</taxon>
        <taxon>Alteromonadaceae</taxon>
        <taxon>Brumicola</taxon>
    </lineage>
</organism>
<keyword evidence="3" id="KW-1185">Reference proteome</keyword>
<accession>G4QMA1</accession>
<keyword evidence="1" id="KW-0812">Transmembrane</keyword>
<feature type="transmembrane region" description="Helical" evidence="1">
    <location>
        <begin position="84"/>
        <end position="117"/>
    </location>
</feature>
<dbReference type="OrthoDB" id="9800130at2"/>
<reference evidence="2 3" key="1">
    <citation type="journal article" date="2011" name="J. Bacteriol.">
        <title>Complete genome sequence of seawater bacterium Glaciecola nitratireducens FR1064T.</title>
        <authorList>
            <person name="Bian F."/>
            <person name="Qin Q.L."/>
            <person name="Xie B.B."/>
            <person name="Shu Y.L."/>
            <person name="Zhang X.Y."/>
            <person name="Yu Y."/>
            <person name="Chen B."/>
            <person name="Chen X.L."/>
            <person name="Zhou B.C."/>
            <person name="Zhang Y.Z."/>
        </authorList>
    </citation>
    <scope>NUCLEOTIDE SEQUENCE [LARGE SCALE GENOMIC DNA]</scope>
    <source>
        <strain evidence="3">JCM 12485 / KCTC 12276 / FR1064</strain>
    </source>
</reference>
<keyword evidence="1" id="KW-1133">Transmembrane helix</keyword>
<dbReference type="HOGENOM" id="CLU_137192_0_0_6"/>
<evidence type="ECO:0000256" key="1">
    <source>
        <dbReference type="SAM" id="Phobius"/>
    </source>
</evidence>
<feature type="transmembrane region" description="Helical" evidence="1">
    <location>
        <begin position="21"/>
        <end position="44"/>
    </location>
</feature>
<evidence type="ECO:0000313" key="2">
    <source>
        <dbReference type="EMBL" id="AEP30753.1"/>
    </source>
</evidence>
<protein>
    <recommendedName>
        <fullName evidence="4">Transmembrane protein (PGPGW)</fullName>
    </recommendedName>
</protein>
<keyword evidence="1" id="KW-0472">Membrane</keyword>
<dbReference type="InterPro" id="IPR019099">
    <property type="entry name" value="Uncharacterised_PGPGW_TM"/>
</dbReference>
<sequence length="152" mass="17129">MLKEYYSNIATYLTDTFGANFIFLIVALTTTASIAYFVVITYFITQMDKQYFVRRKTSEEGLINHLHLTSISRSVACAVKIAKIILGIGLLVCGILMLVLPGQGLITILIGLSLLPFPGKDKMEQRILSRHSVRATLNWIRIKAKKEPFIFD</sequence>
<dbReference type="RefSeq" id="WP_014109626.1">
    <property type="nucleotide sequence ID" value="NC_016041.1"/>
</dbReference>